<dbReference type="EMBL" id="CP035758">
    <property type="protein sequence ID" value="QBD77760.1"/>
    <property type="molecule type" value="Genomic_DNA"/>
</dbReference>
<gene>
    <name evidence="8" type="primary">hpaB</name>
    <name evidence="8" type="ORF">EPA93_17875</name>
</gene>
<dbReference type="EC" id="1.14.14.9" evidence="8"/>
<sequence>MPARTGAEYIRDLRERQGEVWISGERIEDVTTHPATHHLVQSLAHLYDMQHDPAWRDILTYLSPTTNERVGMSFLQPQTCEDLQRRSTMMLAWARYSGGMMGRTPDYLNSSYMALSAASSYFAANRQEFAKNVCRYYEYIRENDLCLTHTLINPQANRSVGASEQVDPYLAAGVLKETDAGLVIRGCRMLATLAPFSEEITVFPSTVLKEQSNTNRYAYAFSIPSNTPGLKFICRESFDLGRSRYDHPLGSRFEELDAIVVFDDVLVPWERVFLYGNNELCNNVYGQTGAVVHMMHQVAAKCVAKTELLLGIACSIAESIQIGQFQHVQEKIAEIIINLETMKALLRASEADGAPNEFGLMTPARPPLDAVRSLYPRMYPRMVEILQLLGASGLMAIPTEADVEGPEGPAIERYMQSARHNARDRIRLFRLAWDVTSSAFGARQVLYERFFFGDPVRVAGGLYMSYDKQPVIKYVQDLLDQGQVE</sequence>
<protein>
    <submittedName>
        <fullName evidence="8">4-hydroxyphenylacetate 3-monooxygenase, oxygenase component</fullName>
        <ecNumber evidence="8">1.14.14.9</ecNumber>
    </submittedName>
</protein>
<dbReference type="InterPro" id="IPR004925">
    <property type="entry name" value="HpaB/PvcC/4-BUDH"/>
</dbReference>
<feature type="binding site" evidence="5">
    <location>
        <begin position="454"/>
        <end position="457"/>
    </location>
    <ligand>
        <name>FAD</name>
        <dbReference type="ChEBI" id="CHEBI:57692"/>
    </ligand>
</feature>
<feature type="binding site" evidence="4">
    <location>
        <begin position="103"/>
        <end position="107"/>
    </location>
    <ligand>
        <name>substrate</name>
    </ligand>
</feature>
<dbReference type="PANTHER" id="PTHR36117:SF3">
    <property type="entry name" value="4-HYDROXYPHENYLACETATE 3-MONOOXYGENASE-RELATED"/>
    <property type="match status" value="1"/>
</dbReference>
<dbReference type="KEGG" id="kbs:EPA93_17875"/>
<evidence type="ECO:0000259" key="6">
    <source>
        <dbReference type="Pfam" id="PF03241"/>
    </source>
</evidence>
<keyword evidence="1" id="KW-0285">Flavoprotein</keyword>
<dbReference type="Proteomes" id="UP000290365">
    <property type="component" value="Chromosome"/>
</dbReference>
<dbReference type="InterPro" id="IPR009100">
    <property type="entry name" value="AcylCoA_DH/oxidase_NM_dom_sf"/>
</dbReference>
<evidence type="ECO:0000256" key="2">
    <source>
        <dbReference type="ARBA" id="ARBA00022827"/>
    </source>
</evidence>
<dbReference type="NCBIfam" id="TIGR02309">
    <property type="entry name" value="HpaB-1"/>
    <property type="match status" value="1"/>
</dbReference>
<proteinExistence type="predicted"/>
<dbReference type="SUPFAM" id="SSF47203">
    <property type="entry name" value="Acyl-CoA dehydrogenase C-terminal domain-like"/>
    <property type="match status" value="1"/>
</dbReference>
<dbReference type="InterPro" id="IPR024674">
    <property type="entry name" value="HpaB/PvcC/4-BUDH_N"/>
</dbReference>
<evidence type="ECO:0000256" key="5">
    <source>
        <dbReference type="PIRSR" id="PIRSR000331-2"/>
    </source>
</evidence>
<feature type="binding site" evidence="4">
    <location>
        <begin position="205"/>
        <end position="206"/>
    </location>
    <ligand>
        <name>substrate</name>
    </ligand>
</feature>
<dbReference type="Gene3D" id="2.40.110.10">
    <property type="entry name" value="Butyryl-CoA Dehydrogenase, subunit A, domain 2"/>
    <property type="match status" value="1"/>
</dbReference>
<dbReference type="OrthoDB" id="9785230at2"/>
<dbReference type="GO" id="GO:0050660">
    <property type="term" value="F:flavin adenine dinucleotide binding"/>
    <property type="evidence" value="ECO:0007669"/>
    <property type="project" value="InterPro"/>
</dbReference>
<evidence type="ECO:0000313" key="9">
    <source>
        <dbReference type="Proteomes" id="UP000290365"/>
    </source>
</evidence>
<evidence type="ECO:0000256" key="4">
    <source>
        <dbReference type="PIRSR" id="PIRSR000331-1"/>
    </source>
</evidence>
<dbReference type="GO" id="GO:0010124">
    <property type="term" value="P:phenylacetate catabolic process"/>
    <property type="evidence" value="ECO:0007669"/>
    <property type="project" value="InterPro"/>
</dbReference>
<feature type="binding site" evidence="5">
    <location>
        <begin position="155"/>
        <end position="158"/>
    </location>
    <ligand>
        <name>FAD</name>
        <dbReference type="ChEBI" id="CHEBI:57692"/>
    </ligand>
</feature>
<dbReference type="PIRSF" id="PIRSF000331">
    <property type="entry name" value="HpaA_HpaB"/>
    <property type="match status" value="1"/>
</dbReference>
<dbReference type="Gene3D" id="1.10.3140.10">
    <property type="entry name" value="4-hydroxybutyryl-coa dehydratase, domain 1"/>
    <property type="match status" value="1"/>
</dbReference>
<dbReference type="PANTHER" id="PTHR36117">
    <property type="entry name" value="4-HYDROXYPHENYLACETATE 3-MONOOXYGENASE-RELATED"/>
    <property type="match status" value="1"/>
</dbReference>
<dbReference type="AlphaFoldDB" id="A0A4P6JRD1"/>
<keyword evidence="9" id="KW-1185">Reference proteome</keyword>
<keyword evidence="2 5" id="KW-0274">FAD</keyword>
<feature type="binding site" evidence="4">
    <location>
        <position position="149"/>
    </location>
    <ligand>
        <name>substrate</name>
    </ligand>
</feature>
<organism evidence="8 9">
    <name type="scientific">Ktedonosporobacter rubrisoli</name>
    <dbReference type="NCBI Taxonomy" id="2509675"/>
    <lineage>
        <taxon>Bacteria</taxon>
        <taxon>Bacillati</taxon>
        <taxon>Chloroflexota</taxon>
        <taxon>Ktedonobacteria</taxon>
        <taxon>Ktedonobacterales</taxon>
        <taxon>Ktedonosporobacteraceae</taxon>
        <taxon>Ktedonosporobacter</taxon>
    </lineage>
</organism>
<keyword evidence="8" id="KW-0503">Monooxygenase</keyword>
<evidence type="ECO:0000313" key="8">
    <source>
        <dbReference type="EMBL" id="QBD77760.1"/>
    </source>
</evidence>
<dbReference type="InterPro" id="IPR024719">
    <property type="entry name" value="HpaB/PvcC/4-BUDH_C"/>
</dbReference>
<dbReference type="Pfam" id="PF03241">
    <property type="entry name" value="HpaB"/>
    <property type="match status" value="1"/>
</dbReference>
<dbReference type="GO" id="GO:0016627">
    <property type="term" value="F:oxidoreductase activity, acting on the CH-CH group of donors"/>
    <property type="evidence" value="ECO:0007669"/>
    <property type="project" value="InterPro"/>
</dbReference>
<evidence type="ECO:0000259" key="7">
    <source>
        <dbReference type="Pfam" id="PF11794"/>
    </source>
</evidence>
<accession>A0A4P6JRD1</accession>
<name>A0A4P6JRD1_KTERU</name>
<feature type="binding site" evidence="5">
    <location>
        <begin position="149"/>
        <end position="151"/>
    </location>
    <ligand>
        <name>FAD</name>
        <dbReference type="ChEBI" id="CHEBI:57692"/>
    </ligand>
</feature>
<feature type="domain" description="HpaB/PvcC/4-BUDH C-terminal" evidence="6">
    <location>
        <begin position="281"/>
        <end position="479"/>
    </location>
</feature>
<keyword evidence="3 8" id="KW-0560">Oxidoreductase</keyword>
<dbReference type="SUPFAM" id="SSF56645">
    <property type="entry name" value="Acyl-CoA dehydrogenase NM domain-like"/>
    <property type="match status" value="1"/>
</dbReference>
<dbReference type="GO" id="GO:0052881">
    <property type="term" value="F:4-hydroxyphenylacetate 3-monooxygenase activity"/>
    <property type="evidence" value="ECO:0007669"/>
    <property type="project" value="UniProtKB-EC"/>
</dbReference>
<reference evidence="8 9" key="1">
    <citation type="submission" date="2019-01" db="EMBL/GenBank/DDBJ databases">
        <title>Ktedonosporobacter rubrisoli SCAWS-G2.</title>
        <authorList>
            <person name="Huang Y."/>
            <person name="Yan B."/>
        </authorList>
    </citation>
    <scope>NUCLEOTIDE SEQUENCE [LARGE SCALE GENOMIC DNA]</scope>
    <source>
        <strain evidence="8 9">SCAWS-G2</strain>
    </source>
</reference>
<dbReference type="InterPro" id="IPR036250">
    <property type="entry name" value="AcylCo_DH-like_C"/>
</dbReference>
<feature type="domain" description="HpaB/PvcC/4-BUDH N-terminal" evidence="7">
    <location>
        <begin position="5"/>
        <end position="274"/>
    </location>
</feature>
<feature type="binding site" evidence="5">
    <location>
        <position position="192"/>
    </location>
    <ligand>
        <name>FAD</name>
        <dbReference type="ChEBI" id="CHEBI:57692"/>
    </ligand>
</feature>
<dbReference type="Gene3D" id="1.20.140.10">
    <property type="entry name" value="Butyryl-CoA Dehydrogenase, subunit A, domain 3"/>
    <property type="match status" value="1"/>
</dbReference>
<dbReference type="InterPro" id="IPR046373">
    <property type="entry name" value="Acyl-CoA_Oxase/DH_mid-dom_sf"/>
</dbReference>
<evidence type="ECO:0000256" key="1">
    <source>
        <dbReference type="ARBA" id="ARBA00022630"/>
    </source>
</evidence>
<dbReference type="InterPro" id="IPR012687">
    <property type="entry name" value="HpaB_Deino-type"/>
</dbReference>
<dbReference type="RefSeq" id="WP_129888813.1">
    <property type="nucleotide sequence ID" value="NZ_CP035758.1"/>
</dbReference>
<evidence type="ECO:0000256" key="3">
    <source>
        <dbReference type="ARBA" id="ARBA00023002"/>
    </source>
</evidence>
<dbReference type="Pfam" id="PF11794">
    <property type="entry name" value="HpaB_N"/>
    <property type="match status" value="1"/>
</dbReference>